<dbReference type="STRING" id="1805146.AUJ27_02520"/>
<dbReference type="PANTHER" id="PTHR43133:SF51">
    <property type="entry name" value="RNA POLYMERASE SIGMA FACTOR"/>
    <property type="match status" value="1"/>
</dbReference>
<evidence type="ECO:0000256" key="2">
    <source>
        <dbReference type="ARBA" id="ARBA00023015"/>
    </source>
</evidence>
<dbReference type="InterPro" id="IPR007627">
    <property type="entry name" value="RNA_pol_sigma70_r2"/>
</dbReference>
<evidence type="ECO:0000313" key="8">
    <source>
        <dbReference type="Proteomes" id="UP000183192"/>
    </source>
</evidence>
<evidence type="ECO:0000259" key="5">
    <source>
        <dbReference type="Pfam" id="PF04542"/>
    </source>
</evidence>
<dbReference type="GO" id="GO:0003677">
    <property type="term" value="F:DNA binding"/>
    <property type="evidence" value="ECO:0007669"/>
    <property type="project" value="InterPro"/>
</dbReference>
<dbReference type="GO" id="GO:0006352">
    <property type="term" value="P:DNA-templated transcription initiation"/>
    <property type="evidence" value="ECO:0007669"/>
    <property type="project" value="InterPro"/>
</dbReference>
<protein>
    <recommendedName>
        <fullName evidence="9">RNA polymerase sigma-70 region 2 domain-containing protein</fullName>
    </recommendedName>
</protein>
<comment type="caution">
    <text evidence="7">The sequence shown here is derived from an EMBL/GenBank/DDBJ whole genome shotgun (WGS) entry which is preliminary data.</text>
</comment>
<dbReference type="InterPro" id="IPR039425">
    <property type="entry name" value="RNA_pol_sigma-70-like"/>
</dbReference>
<dbReference type="InterPro" id="IPR013249">
    <property type="entry name" value="RNA_pol_sigma70_r4_t2"/>
</dbReference>
<evidence type="ECO:0000313" key="7">
    <source>
        <dbReference type="EMBL" id="OIO07398.1"/>
    </source>
</evidence>
<evidence type="ECO:0000256" key="1">
    <source>
        <dbReference type="ARBA" id="ARBA00010641"/>
    </source>
</evidence>
<name>A0A1J4TA83_9BACT</name>
<dbReference type="InterPro" id="IPR036388">
    <property type="entry name" value="WH-like_DNA-bd_sf"/>
</dbReference>
<dbReference type="Pfam" id="PF08281">
    <property type="entry name" value="Sigma70_r4_2"/>
    <property type="match status" value="1"/>
</dbReference>
<evidence type="ECO:0000259" key="6">
    <source>
        <dbReference type="Pfam" id="PF08281"/>
    </source>
</evidence>
<evidence type="ECO:0000256" key="4">
    <source>
        <dbReference type="ARBA" id="ARBA00023163"/>
    </source>
</evidence>
<reference evidence="7 8" key="1">
    <citation type="journal article" date="2016" name="Environ. Microbiol.">
        <title>Genomic resolution of a cold subsurface aquifer community provides metabolic insights for novel microbes adapted to high CO concentrations.</title>
        <authorList>
            <person name="Probst A.J."/>
            <person name="Castelle C.J."/>
            <person name="Singh A."/>
            <person name="Brown C.T."/>
            <person name="Anantharaman K."/>
            <person name="Sharon I."/>
            <person name="Hug L.A."/>
            <person name="Burstein D."/>
            <person name="Emerson J.B."/>
            <person name="Thomas B.C."/>
            <person name="Banfield J.F."/>
        </authorList>
    </citation>
    <scope>NUCLEOTIDE SEQUENCE [LARGE SCALE GENOMIC DNA]</scope>
    <source>
        <strain evidence="7">CG1_02_37_44</strain>
    </source>
</reference>
<gene>
    <name evidence="7" type="ORF">AUJ27_02520</name>
</gene>
<keyword evidence="3" id="KW-0731">Sigma factor</keyword>
<evidence type="ECO:0000256" key="3">
    <source>
        <dbReference type="ARBA" id="ARBA00023082"/>
    </source>
</evidence>
<feature type="domain" description="RNA polymerase sigma-70 region 2" evidence="5">
    <location>
        <begin position="24"/>
        <end position="90"/>
    </location>
</feature>
<evidence type="ECO:0008006" key="9">
    <source>
        <dbReference type="Google" id="ProtNLM"/>
    </source>
</evidence>
<accession>A0A1J4TA83</accession>
<dbReference type="Gene3D" id="1.10.1740.10">
    <property type="match status" value="1"/>
</dbReference>
<organism evidence="7 8">
    <name type="scientific">Candidatus Falkowbacteria bacterium CG1_02_37_44</name>
    <dbReference type="NCBI Taxonomy" id="1805146"/>
    <lineage>
        <taxon>Bacteria</taxon>
        <taxon>Candidatus Falkowiibacteriota</taxon>
    </lineage>
</organism>
<dbReference type="CDD" id="cd06171">
    <property type="entry name" value="Sigma70_r4"/>
    <property type="match status" value="1"/>
</dbReference>
<dbReference type="SUPFAM" id="SSF88659">
    <property type="entry name" value="Sigma3 and sigma4 domains of RNA polymerase sigma factors"/>
    <property type="match status" value="1"/>
</dbReference>
<dbReference type="Gene3D" id="1.10.10.10">
    <property type="entry name" value="Winged helix-like DNA-binding domain superfamily/Winged helix DNA-binding domain"/>
    <property type="match status" value="1"/>
</dbReference>
<dbReference type="NCBIfam" id="TIGR02937">
    <property type="entry name" value="sigma70-ECF"/>
    <property type="match status" value="1"/>
</dbReference>
<keyword evidence="2" id="KW-0805">Transcription regulation</keyword>
<sequence>MKNYTDEQLIKLAVKKDKNALETLVARYLKAVYGFTYQYARNREDAEDITQEIFIKVWKNLNKFKDNKKFRPWLYEIAKNTSLDFLKKKNPIPFSYLDSAAGDNSEKLDNIIKNTVAAPVVMIEQSFLINKLSLAIKILSPKYAEIISLYHKQELNFREIAEINGESINTVKSRYRRALLLVKKIISEAGIKI</sequence>
<dbReference type="InterPro" id="IPR013325">
    <property type="entry name" value="RNA_pol_sigma_r2"/>
</dbReference>
<dbReference type="SUPFAM" id="SSF88946">
    <property type="entry name" value="Sigma2 domain of RNA polymerase sigma factors"/>
    <property type="match status" value="1"/>
</dbReference>
<dbReference type="EMBL" id="MNUU01000047">
    <property type="protein sequence ID" value="OIO07398.1"/>
    <property type="molecule type" value="Genomic_DNA"/>
</dbReference>
<dbReference type="InterPro" id="IPR014284">
    <property type="entry name" value="RNA_pol_sigma-70_dom"/>
</dbReference>
<dbReference type="Proteomes" id="UP000183192">
    <property type="component" value="Unassembled WGS sequence"/>
</dbReference>
<dbReference type="InterPro" id="IPR013324">
    <property type="entry name" value="RNA_pol_sigma_r3/r4-like"/>
</dbReference>
<dbReference type="AlphaFoldDB" id="A0A1J4TA83"/>
<comment type="similarity">
    <text evidence="1">Belongs to the sigma-70 factor family. ECF subfamily.</text>
</comment>
<proteinExistence type="inferred from homology"/>
<feature type="domain" description="RNA polymerase sigma factor 70 region 4 type 2" evidence="6">
    <location>
        <begin position="131"/>
        <end position="179"/>
    </location>
</feature>
<dbReference type="PANTHER" id="PTHR43133">
    <property type="entry name" value="RNA POLYMERASE ECF-TYPE SIGMA FACTO"/>
    <property type="match status" value="1"/>
</dbReference>
<keyword evidence="4" id="KW-0804">Transcription</keyword>
<dbReference type="GO" id="GO:0016987">
    <property type="term" value="F:sigma factor activity"/>
    <property type="evidence" value="ECO:0007669"/>
    <property type="project" value="UniProtKB-KW"/>
</dbReference>
<dbReference type="Pfam" id="PF04542">
    <property type="entry name" value="Sigma70_r2"/>
    <property type="match status" value="1"/>
</dbReference>